<dbReference type="EC" id="5.2.1.8" evidence="8"/>
<evidence type="ECO:0000256" key="5">
    <source>
        <dbReference type="ARBA" id="ARBA00023235"/>
    </source>
</evidence>
<keyword evidence="3 7" id="KW-0694">RNA-binding</keyword>
<keyword evidence="5 8" id="KW-0413">Isomerase</keyword>
<dbReference type="Pfam" id="PF00076">
    <property type="entry name" value="RRM_1"/>
    <property type="match status" value="1"/>
</dbReference>
<accession>G0UM13</accession>
<feature type="domain" description="RRM" evidence="9">
    <location>
        <begin position="426"/>
        <end position="504"/>
    </location>
</feature>
<comment type="subcellular location">
    <subcellularLocation>
        <location evidence="2 8">Nucleus</location>
    </subcellularLocation>
</comment>
<comment type="catalytic activity">
    <reaction evidence="1 8">
        <text>[protein]-peptidylproline (omega=180) = [protein]-peptidylproline (omega=0)</text>
        <dbReference type="Rhea" id="RHEA:16237"/>
        <dbReference type="Rhea" id="RHEA-COMP:10747"/>
        <dbReference type="Rhea" id="RHEA-COMP:10748"/>
        <dbReference type="ChEBI" id="CHEBI:83833"/>
        <dbReference type="ChEBI" id="CHEBI:83834"/>
        <dbReference type="EC" id="5.2.1.8"/>
    </reaction>
</comment>
<comment type="similarity">
    <text evidence="8">Belongs to the cyclophilin-type PPIase family. PPIL4 subfamily.</text>
</comment>
<reference evidence="10" key="1">
    <citation type="journal article" date="2012" name="Proc. Natl. Acad. Sci. U.S.A.">
        <title>Antigenic diversity is generated by distinct evolutionary mechanisms in African trypanosome species.</title>
        <authorList>
            <person name="Jackson A.P."/>
            <person name="Berry A."/>
            <person name="Aslett M."/>
            <person name="Allison H.C."/>
            <person name="Burton P."/>
            <person name="Vavrova-Anderson J."/>
            <person name="Brown R."/>
            <person name="Browne H."/>
            <person name="Corton N."/>
            <person name="Hauser H."/>
            <person name="Gamble J."/>
            <person name="Gilderthorp R."/>
            <person name="Marcello L."/>
            <person name="McQuillan J."/>
            <person name="Otto T.D."/>
            <person name="Quail M.A."/>
            <person name="Sanders M.J."/>
            <person name="van Tonder A."/>
            <person name="Ginger M.L."/>
            <person name="Field M.C."/>
            <person name="Barry J.D."/>
            <person name="Hertz-Fowler C."/>
            <person name="Berriman M."/>
        </authorList>
    </citation>
    <scope>NUCLEOTIDE SEQUENCE</scope>
    <source>
        <strain evidence="10">IL3000</strain>
    </source>
</reference>
<dbReference type="SUPFAM" id="SSF54928">
    <property type="entry name" value="RNA-binding domain, RBD"/>
    <property type="match status" value="1"/>
</dbReference>
<dbReference type="GO" id="GO:0003755">
    <property type="term" value="F:peptidyl-prolyl cis-trans isomerase activity"/>
    <property type="evidence" value="ECO:0007669"/>
    <property type="project" value="UniProtKB-UniRule"/>
</dbReference>
<keyword evidence="4 8" id="KW-0697">Rotamase</keyword>
<dbReference type="GO" id="GO:0003723">
    <property type="term" value="F:RNA binding"/>
    <property type="evidence" value="ECO:0007669"/>
    <property type="project" value="UniProtKB-UniRule"/>
</dbReference>
<dbReference type="InterPro" id="IPR002130">
    <property type="entry name" value="Cyclophilin-type_PPIase_dom"/>
</dbReference>
<dbReference type="Pfam" id="PF00160">
    <property type="entry name" value="Pro_isomerase"/>
    <property type="match status" value="1"/>
</dbReference>
<evidence type="ECO:0000256" key="1">
    <source>
        <dbReference type="ARBA" id="ARBA00000971"/>
    </source>
</evidence>
<dbReference type="InterPro" id="IPR000504">
    <property type="entry name" value="RRM_dom"/>
</dbReference>
<dbReference type="Gene3D" id="2.40.100.10">
    <property type="entry name" value="Cyclophilin-like"/>
    <property type="match status" value="1"/>
</dbReference>
<evidence type="ECO:0000256" key="8">
    <source>
        <dbReference type="RuleBase" id="RU365081"/>
    </source>
</evidence>
<evidence type="ECO:0000256" key="2">
    <source>
        <dbReference type="ARBA" id="ARBA00004123"/>
    </source>
</evidence>
<evidence type="ECO:0000256" key="3">
    <source>
        <dbReference type="ARBA" id="ARBA00022884"/>
    </source>
</evidence>
<evidence type="ECO:0000256" key="4">
    <source>
        <dbReference type="ARBA" id="ARBA00023110"/>
    </source>
</evidence>
<name>G0UM13_TRYCI</name>
<dbReference type="SUPFAM" id="SSF50891">
    <property type="entry name" value="Cyclophilin-like"/>
    <property type="match status" value="2"/>
</dbReference>
<gene>
    <name evidence="10" type="ORF">TCIL3000_5_4220</name>
</gene>
<proteinExistence type="inferred from homology"/>
<dbReference type="InterPro" id="IPR012677">
    <property type="entry name" value="Nucleotide-bd_a/b_plait_sf"/>
</dbReference>
<organism evidence="10">
    <name type="scientific">Trypanosoma congolense (strain IL3000)</name>
    <dbReference type="NCBI Taxonomy" id="1068625"/>
    <lineage>
        <taxon>Eukaryota</taxon>
        <taxon>Discoba</taxon>
        <taxon>Euglenozoa</taxon>
        <taxon>Kinetoplastea</taxon>
        <taxon>Metakinetoplastina</taxon>
        <taxon>Trypanosomatida</taxon>
        <taxon>Trypanosomatidae</taxon>
        <taxon>Trypanosoma</taxon>
        <taxon>Nannomonas</taxon>
    </lineage>
</organism>
<evidence type="ECO:0000259" key="9">
    <source>
        <dbReference type="PROSITE" id="PS50102"/>
    </source>
</evidence>
<dbReference type="SMART" id="SM00360">
    <property type="entry name" value="RRM"/>
    <property type="match status" value="1"/>
</dbReference>
<evidence type="ECO:0000256" key="6">
    <source>
        <dbReference type="ARBA" id="ARBA00023242"/>
    </source>
</evidence>
<dbReference type="PROSITE" id="PS50102">
    <property type="entry name" value="RRM"/>
    <property type="match status" value="1"/>
</dbReference>
<dbReference type="PANTHER" id="PTHR45843">
    <property type="entry name" value="PEPTIDYL-PROLYL CIS-TRANS ISOMERASE-LIKE 4"/>
    <property type="match status" value="1"/>
</dbReference>
<dbReference type="Gene3D" id="3.30.70.330">
    <property type="match status" value="1"/>
</dbReference>
<dbReference type="PANTHER" id="PTHR45843:SF1">
    <property type="entry name" value="PEPTIDYL-PROLYL CIS-TRANS ISOMERASE-LIKE 4"/>
    <property type="match status" value="1"/>
</dbReference>
<dbReference type="VEuPathDB" id="TriTrypDB:TcIL3000_5_4220"/>
<evidence type="ECO:0000256" key="7">
    <source>
        <dbReference type="PROSITE-ProRule" id="PRU00176"/>
    </source>
</evidence>
<dbReference type="CDD" id="cd12235">
    <property type="entry name" value="RRM_PPIL4"/>
    <property type="match status" value="1"/>
</dbReference>
<dbReference type="InterPro" id="IPR029000">
    <property type="entry name" value="Cyclophilin-like_dom_sf"/>
</dbReference>
<sequence length="524" mass="57686">MSSSTPRPIVTAAVLIETSVGTFVVDLYGADCPAATGELVNLCRCKYFNGCIATEVIPDSVLIFSHPVEALQQQTFASLLDMGGMRHLPLRDGTLDATSTRQAVYAEWKRMRRHVARPQDGAKGAVGAENVEFVIRPPLEAPGTIRYSGLLLLEVPQVESGATTVCHPLKMRLLITLSNRHLDYLEGQFIVVGEVREGCDVVEKMRAAPHRRLTTSSGITTRPSRLVRIKHTTVLPTAGTSAFADISRGNGNNSAGSNSELSLCLMSMGCFRYWAMPDAIVIANKSIISLLKEASCSLSTADGELSVPPSGSKFIIVPGEHTQKSLQNAGNWDGPIPAMSNNSSNESNCDIVSVEYNPHFHGDYLSSDDEDTEEARGIVELRNKCMQRQQAMARLHQDKLNETRSLTLNLLDGIADATGELKPEGNVLFVCKLNPITTGEGLEMCFSQFGKVKSAQVIKNPKTGDSLCYGFVEFSDEEDCYRAYQKMDNALVDDRRIHVDFSQSVSKLWMERQRDLRKRPRHEK</sequence>
<comment type="function">
    <text evidence="8">PPIases accelerate the folding of proteins. It catalyzes the cis-trans isomerization of proline imidic peptide bonds in oligopeptides.</text>
</comment>
<dbReference type="EMBL" id="HE575318">
    <property type="protein sequence ID" value="CCC90675.1"/>
    <property type="molecule type" value="Genomic_DNA"/>
</dbReference>
<dbReference type="GO" id="GO:0005634">
    <property type="term" value="C:nucleus"/>
    <property type="evidence" value="ECO:0007669"/>
    <property type="project" value="UniProtKB-SubCell"/>
</dbReference>
<dbReference type="AlphaFoldDB" id="G0UM13"/>
<dbReference type="InterPro" id="IPR035542">
    <property type="entry name" value="CRIP"/>
</dbReference>
<evidence type="ECO:0000313" key="10">
    <source>
        <dbReference type="EMBL" id="CCC90675.1"/>
    </source>
</evidence>
<dbReference type="InterPro" id="IPR035979">
    <property type="entry name" value="RBD_domain_sf"/>
</dbReference>
<keyword evidence="6 8" id="KW-0539">Nucleus</keyword>
<protein>
    <recommendedName>
        <fullName evidence="8">Peptidyl-prolyl cis-trans isomerase</fullName>
        <shortName evidence="8">PPIase</shortName>
        <ecNumber evidence="8">5.2.1.8</ecNumber>
    </recommendedName>
</protein>